<dbReference type="PANTHER" id="PTHR31116">
    <property type="entry name" value="OS04G0501200 PROTEIN"/>
    <property type="match status" value="1"/>
</dbReference>
<comment type="caution">
    <text evidence="3">The sequence shown here is derived from an EMBL/GenBank/DDBJ whole genome shotgun (WGS) entry which is preliminary data.</text>
</comment>
<feature type="compositionally biased region" description="Polar residues" evidence="2">
    <location>
        <begin position="84"/>
        <end position="98"/>
    </location>
</feature>
<dbReference type="Proteomes" id="UP000036987">
    <property type="component" value="Unassembled WGS sequence"/>
</dbReference>
<reference evidence="4" key="1">
    <citation type="journal article" date="2016" name="Nature">
        <title>The genome of the seagrass Zostera marina reveals angiosperm adaptation to the sea.</title>
        <authorList>
            <person name="Olsen J.L."/>
            <person name="Rouze P."/>
            <person name="Verhelst B."/>
            <person name="Lin Y.-C."/>
            <person name="Bayer T."/>
            <person name="Collen J."/>
            <person name="Dattolo E."/>
            <person name="De Paoli E."/>
            <person name="Dittami S."/>
            <person name="Maumus F."/>
            <person name="Michel G."/>
            <person name="Kersting A."/>
            <person name="Lauritano C."/>
            <person name="Lohaus R."/>
            <person name="Toepel M."/>
            <person name="Tonon T."/>
            <person name="Vanneste K."/>
            <person name="Amirebrahimi M."/>
            <person name="Brakel J."/>
            <person name="Bostroem C."/>
            <person name="Chovatia M."/>
            <person name="Grimwood J."/>
            <person name="Jenkins J.W."/>
            <person name="Jueterbock A."/>
            <person name="Mraz A."/>
            <person name="Stam W.T."/>
            <person name="Tice H."/>
            <person name="Bornberg-Bauer E."/>
            <person name="Green P.J."/>
            <person name="Pearson G.A."/>
            <person name="Procaccini G."/>
            <person name="Duarte C.M."/>
            <person name="Schmutz J."/>
            <person name="Reusch T.B.H."/>
            <person name="Van de Peer Y."/>
        </authorList>
    </citation>
    <scope>NUCLEOTIDE SEQUENCE [LARGE SCALE GENOMIC DNA]</scope>
    <source>
        <strain evidence="4">cv. Finnish</strain>
    </source>
</reference>
<dbReference type="GO" id="GO:0006284">
    <property type="term" value="P:base-excision repair"/>
    <property type="evidence" value="ECO:0007669"/>
    <property type="project" value="InterPro"/>
</dbReference>
<evidence type="ECO:0000313" key="4">
    <source>
        <dbReference type="Proteomes" id="UP000036987"/>
    </source>
</evidence>
<gene>
    <name evidence="3" type="ORF">ZOSMA_14G01630</name>
</gene>
<organism evidence="3 4">
    <name type="scientific">Zostera marina</name>
    <name type="common">Eelgrass</name>
    <dbReference type="NCBI Taxonomy" id="29655"/>
    <lineage>
        <taxon>Eukaryota</taxon>
        <taxon>Viridiplantae</taxon>
        <taxon>Streptophyta</taxon>
        <taxon>Embryophyta</taxon>
        <taxon>Tracheophyta</taxon>
        <taxon>Spermatophyta</taxon>
        <taxon>Magnoliopsida</taxon>
        <taxon>Liliopsida</taxon>
        <taxon>Zosteraceae</taxon>
        <taxon>Zostera</taxon>
    </lineage>
</organism>
<feature type="binding site" evidence="1">
    <location>
        <position position="321"/>
    </location>
    <ligand>
        <name>Zn(2+)</name>
        <dbReference type="ChEBI" id="CHEBI:29105"/>
    </ligand>
</feature>
<dbReference type="Pfam" id="PF03352">
    <property type="entry name" value="Adenine_glyco"/>
    <property type="match status" value="1"/>
</dbReference>
<keyword evidence="1" id="KW-0862">Zinc</keyword>
<keyword evidence="4" id="KW-1185">Reference proteome</keyword>
<dbReference type="Gene3D" id="1.10.340.30">
    <property type="entry name" value="Hypothetical protein, domain 2"/>
    <property type="match status" value="1"/>
</dbReference>
<dbReference type="EMBL" id="LFYR01000585">
    <property type="protein sequence ID" value="KMZ73398.1"/>
    <property type="molecule type" value="Genomic_DNA"/>
</dbReference>
<feature type="binding site" evidence="1">
    <location>
        <position position="163"/>
    </location>
    <ligand>
        <name>Zn(2+)</name>
        <dbReference type="ChEBI" id="CHEBI:29105"/>
    </ligand>
</feature>
<name>A0A0K9PWI1_ZOSMR</name>
<proteinExistence type="predicted"/>
<evidence type="ECO:0000313" key="3">
    <source>
        <dbReference type="EMBL" id="KMZ73398.1"/>
    </source>
</evidence>
<dbReference type="PANTHER" id="PTHR31116:SF5">
    <property type="entry name" value="OS06G0649800 PROTEIN"/>
    <property type="match status" value="1"/>
</dbReference>
<dbReference type="AlphaFoldDB" id="A0A0K9PWI1"/>
<keyword evidence="1" id="KW-0479">Metal-binding</keyword>
<dbReference type="OrthoDB" id="3941538at2759"/>
<evidence type="ECO:0000256" key="1">
    <source>
        <dbReference type="PIRSR" id="PIRSR605019-1"/>
    </source>
</evidence>
<sequence>MSKMTNTEENGERPVLTLAGNKTSITSPLKKMVSKSPQKIGKMDVSKERVVINSPQASSSAKVQTVLRRQEKILHSNLSLNASCSSDCSRDSTGSRASTGRIGSRTRLSNKKKQGLPRPEAILSKIGKIVPNGIVNSSSEVVRGTRRCSWVTPNTDPCYAAFHDEEWGVPVHDDKKLFELLVFSGALAELTWSVILSKRCTFREVFCDFDPVAVSKLSEKKITAKGNPATTLFSESKVCAVIENARQILKIMEEFGSFDRYCWSFVNYKPIVSKFRHSRHVPVKSPKADVISKDMVKRGFRSVGPTVIYSFMQVSGITNDHVTSCYRFEECCTPRSVTPPPTSFEDHHLPLFAKITSLRDADLDLEFAKAVEDLSIAPGTFDR</sequence>
<dbReference type="InterPro" id="IPR011257">
    <property type="entry name" value="DNA_glycosylase"/>
</dbReference>
<dbReference type="GO" id="GO:0046872">
    <property type="term" value="F:metal ion binding"/>
    <property type="evidence" value="ECO:0007669"/>
    <property type="project" value="UniProtKB-KW"/>
</dbReference>
<feature type="region of interest" description="Disordered" evidence="2">
    <location>
        <begin position="84"/>
        <end position="114"/>
    </location>
</feature>
<dbReference type="InterPro" id="IPR005019">
    <property type="entry name" value="Adenine_glyco"/>
</dbReference>
<feature type="binding site" evidence="1">
    <location>
        <position position="148"/>
    </location>
    <ligand>
        <name>Zn(2+)</name>
        <dbReference type="ChEBI" id="CHEBI:29105"/>
    </ligand>
</feature>
<dbReference type="OMA" id="ENARQMT"/>
<accession>A0A0K9PWI1</accession>
<feature type="binding site" evidence="1">
    <location>
        <position position="325"/>
    </location>
    <ligand>
        <name>Zn(2+)</name>
        <dbReference type="ChEBI" id="CHEBI:29105"/>
    </ligand>
</feature>
<dbReference type="SUPFAM" id="SSF48150">
    <property type="entry name" value="DNA-glycosylase"/>
    <property type="match status" value="1"/>
</dbReference>
<protein>
    <submittedName>
        <fullName evidence="3">Putative DNA-3-methyladenine glycosylase</fullName>
    </submittedName>
</protein>
<dbReference type="GO" id="GO:0008725">
    <property type="term" value="F:DNA-3-methyladenine glycosylase activity"/>
    <property type="evidence" value="ECO:0007669"/>
    <property type="project" value="InterPro"/>
</dbReference>
<dbReference type="STRING" id="29655.A0A0K9PWI1"/>
<evidence type="ECO:0000256" key="2">
    <source>
        <dbReference type="SAM" id="MobiDB-lite"/>
    </source>
</evidence>